<name>A0A6N7WQA8_9FIRM</name>
<dbReference type="RefSeq" id="WP_154467999.1">
    <property type="nucleotide sequence ID" value="NZ_JAXDZL010000027.1"/>
</dbReference>
<gene>
    <name evidence="1" type="ORF">FYJ45_26325</name>
</gene>
<comment type="caution">
    <text evidence="1">The sequence shown here is derived from an EMBL/GenBank/DDBJ whole genome shotgun (WGS) entry which is preliminary data.</text>
</comment>
<evidence type="ECO:0000313" key="2">
    <source>
        <dbReference type="Proteomes" id="UP000436047"/>
    </source>
</evidence>
<dbReference type="Proteomes" id="UP000436047">
    <property type="component" value="Unassembled WGS sequence"/>
</dbReference>
<dbReference type="GeneID" id="86056518"/>
<proteinExistence type="predicted"/>
<dbReference type="AlphaFoldDB" id="A0A6N7WQA8"/>
<reference evidence="1 2" key="1">
    <citation type="submission" date="2019-08" db="EMBL/GenBank/DDBJ databases">
        <title>In-depth cultivation of the pig gut microbiome towards novel bacterial diversity and tailored functional studies.</title>
        <authorList>
            <person name="Wylensek D."/>
            <person name="Hitch T.C.A."/>
            <person name="Clavel T."/>
        </authorList>
    </citation>
    <scope>NUCLEOTIDE SEQUENCE [LARGE SCALE GENOMIC DNA]</scope>
    <source>
        <strain evidence="1 2">WCA-389-WT-23B</strain>
    </source>
</reference>
<accession>A0A6N7WQA8</accession>
<keyword evidence="2" id="KW-1185">Reference proteome</keyword>
<evidence type="ECO:0000313" key="1">
    <source>
        <dbReference type="EMBL" id="MSS91610.1"/>
    </source>
</evidence>
<protein>
    <submittedName>
        <fullName evidence="1">Uncharacterized protein</fullName>
    </submittedName>
</protein>
<sequence>MNNSKKIFAQIKILSSHITENAYYDMIQQGYALLTELHDMNLEQKDVYQPLYQYHNSLNDGLSRDYIADLLDYVAGWCPLQYRIWND</sequence>
<dbReference type="EMBL" id="VUMI01000071">
    <property type="protein sequence ID" value="MSS91610.1"/>
    <property type="molecule type" value="Genomic_DNA"/>
</dbReference>
<organism evidence="1 2">
    <name type="scientific">Eisenbergiella porci</name>
    <dbReference type="NCBI Taxonomy" id="2652274"/>
    <lineage>
        <taxon>Bacteria</taxon>
        <taxon>Bacillati</taxon>
        <taxon>Bacillota</taxon>
        <taxon>Clostridia</taxon>
        <taxon>Lachnospirales</taxon>
        <taxon>Lachnospiraceae</taxon>
        <taxon>Eisenbergiella</taxon>
    </lineage>
</organism>